<dbReference type="Proteomes" id="UP001432039">
    <property type="component" value="Chromosome"/>
</dbReference>
<reference evidence="1" key="1">
    <citation type="submission" date="2022-10" db="EMBL/GenBank/DDBJ databases">
        <title>The complete genomes of actinobacterial strains from the NBC collection.</title>
        <authorList>
            <person name="Joergensen T.S."/>
            <person name="Alvarez Arevalo M."/>
            <person name="Sterndorff E.B."/>
            <person name="Faurdal D."/>
            <person name="Vuksanovic O."/>
            <person name="Mourched A.-S."/>
            <person name="Charusanti P."/>
            <person name="Shaw S."/>
            <person name="Blin K."/>
            <person name="Weber T."/>
        </authorList>
    </citation>
    <scope>NUCLEOTIDE SEQUENCE</scope>
    <source>
        <strain evidence="1">NBC_00248</strain>
    </source>
</reference>
<dbReference type="EMBL" id="CP108090">
    <property type="protein sequence ID" value="WUQ10094.1"/>
    <property type="molecule type" value="Genomic_DNA"/>
</dbReference>
<sequence>MVLADVRTHLVGCGQERLSVEDHAAQGKRAEKLRAQGGWSAKSAVFWGYVADGEKWEDAATEGIGL</sequence>
<name>A0ABZ1T2L8_STRVG</name>
<keyword evidence="2" id="KW-1185">Reference proteome</keyword>
<organism evidence="1 2">
    <name type="scientific">Streptomyces virginiae</name>
    <name type="common">Streptomyces cinnamonensis</name>
    <dbReference type="NCBI Taxonomy" id="1961"/>
    <lineage>
        <taxon>Bacteria</taxon>
        <taxon>Bacillati</taxon>
        <taxon>Actinomycetota</taxon>
        <taxon>Actinomycetes</taxon>
        <taxon>Kitasatosporales</taxon>
        <taxon>Streptomycetaceae</taxon>
        <taxon>Streptomyces</taxon>
    </lineage>
</organism>
<proteinExistence type="predicted"/>
<evidence type="ECO:0000313" key="1">
    <source>
        <dbReference type="EMBL" id="WUQ10094.1"/>
    </source>
</evidence>
<evidence type="ECO:0000313" key="2">
    <source>
        <dbReference type="Proteomes" id="UP001432039"/>
    </source>
</evidence>
<accession>A0ABZ1T2L8</accession>
<dbReference type="RefSeq" id="WP_328959658.1">
    <property type="nucleotide sequence ID" value="NZ_CP108090.1"/>
</dbReference>
<protein>
    <submittedName>
        <fullName evidence="1">Uncharacterized protein</fullName>
    </submittedName>
</protein>
<gene>
    <name evidence="1" type="ORF">OG517_00725</name>
</gene>